<dbReference type="Proteomes" id="UP000247772">
    <property type="component" value="Unassembled WGS sequence"/>
</dbReference>
<sequence>MQQPKCTKPFGSTGSPKRDFLYDIFGVELSHVCRYFRLFRNARPEAVIVILERAPDG</sequence>
<dbReference type="EMBL" id="QJSQ01000022">
    <property type="protein sequence ID" value="PYE18300.1"/>
    <property type="molecule type" value="Genomic_DNA"/>
</dbReference>
<dbReference type="Proteomes" id="UP000533533">
    <property type="component" value="Unassembled WGS sequence"/>
</dbReference>
<name>A0A2U0ZMT4_9BURK</name>
<proteinExistence type="predicted"/>
<accession>A0A2U0ZMT4</accession>
<dbReference type="EMBL" id="JACHVZ010000013">
    <property type="protein sequence ID" value="MBB2930161.1"/>
    <property type="molecule type" value="Genomic_DNA"/>
</dbReference>
<protein>
    <submittedName>
        <fullName evidence="2">Uncharacterized protein</fullName>
    </submittedName>
</protein>
<reference evidence="2 3" key="1">
    <citation type="submission" date="2018-06" db="EMBL/GenBank/DDBJ databases">
        <title>Genomic Encyclopedia of Type Strains, Phase IV (KMG-V): Genome sequencing to study the core and pangenomes of soil and plant-associated prokaryotes.</title>
        <authorList>
            <person name="Whitman W."/>
        </authorList>
    </citation>
    <scope>NUCLEOTIDE SEQUENCE [LARGE SCALE GENOMIC DNA]</scope>
    <source>
        <strain evidence="2 3">SRCL-318</strain>
        <strain evidence="1 4">SRMrh-85</strain>
    </source>
</reference>
<evidence type="ECO:0000313" key="1">
    <source>
        <dbReference type="EMBL" id="MBB2930161.1"/>
    </source>
</evidence>
<evidence type="ECO:0000313" key="2">
    <source>
        <dbReference type="EMBL" id="PYE18300.1"/>
    </source>
</evidence>
<comment type="caution">
    <text evidence="2">The sequence shown here is derived from an EMBL/GenBank/DDBJ whole genome shotgun (WGS) entry which is preliminary data.</text>
</comment>
<keyword evidence="4" id="KW-1185">Reference proteome</keyword>
<evidence type="ECO:0000313" key="4">
    <source>
        <dbReference type="Proteomes" id="UP000533533"/>
    </source>
</evidence>
<dbReference type="AlphaFoldDB" id="A0A2U0ZMT4"/>
<gene>
    <name evidence="2" type="ORF">C7410_1222</name>
    <name evidence="1" type="ORF">FHX59_004623</name>
</gene>
<evidence type="ECO:0000313" key="3">
    <source>
        <dbReference type="Proteomes" id="UP000247772"/>
    </source>
</evidence>
<organism evidence="2 3">
    <name type="scientific">Paraburkholderia silvatlantica</name>
    <dbReference type="NCBI Taxonomy" id="321895"/>
    <lineage>
        <taxon>Bacteria</taxon>
        <taxon>Pseudomonadati</taxon>
        <taxon>Pseudomonadota</taxon>
        <taxon>Betaproteobacteria</taxon>
        <taxon>Burkholderiales</taxon>
        <taxon>Burkholderiaceae</taxon>
        <taxon>Paraburkholderia</taxon>
    </lineage>
</organism>